<dbReference type="EMBL" id="CM000880">
    <property type="protein sequence ID" value="PNT77717.1"/>
    <property type="molecule type" value="Genomic_DNA"/>
</dbReference>
<protein>
    <submittedName>
        <fullName evidence="1 2">Uncharacterized protein</fullName>
    </submittedName>
</protein>
<sequence length="71" mass="8135">MSRKGWMRWKLKIYDMEVHSDRSIQVVESSVSPTMPAAEDHNGLKCISETCIRVLAPGNSFSDDRSALRFY</sequence>
<dbReference type="EnsemblPlants" id="PNT77717">
    <property type="protein sequence ID" value="PNT77717"/>
    <property type="gene ID" value="BRADI_1g67883v3"/>
</dbReference>
<keyword evidence="3" id="KW-1185">Reference proteome</keyword>
<dbReference type="InParanoid" id="A0A2K2DTW1"/>
<evidence type="ECO:0000313" key="2">
    <source>
        <dbReference type="EnsemblPlants" id="PNT77717"/>
    </source>
</evidence>
<reference evidence="2" key="3">
    <citation type="submission" date="2018-08" db="UniProtKB">
        <authorList>
            <consortium name="EnsemblPlants"/>
        </authorList>
    </citation>
    <scope>IDENTIFICATION</scope>
    <source>
        <strain evidence="2">cv. Bd21</strain>
    </source>
</reference>
<accession>A0A2K2DTW1</accession>
<proteinExistence type="predicted"/>
<dbReference type="Proteomes" id="UP000008810">
    <property type="component" value="Chromosome 1"/>
</dbReference>
<evidence type="ECO:0000313" key="3">
    <source>
        <dbReference type="Proteomes" id="UP000008810"/>
    </source>
</evidence>
<dbReference type="AlphaFoldDB" id="A0A2K2DTW1"/>
<name>A0A2K2DTW1_BRADI</name>
<dbReference type="Gramene" id="PNT77717">
    <property type="protein sequence ID" value="PNT77717"/>
    <property type="gene ID" value="BRADI_1g67883v3"/>
</dbReference>
<organism evidence="1">
    <name type="scientific">Brachypodium distachyon</name>
    <name type="common">Purple false brome</name>
    <name type="synonym">Trachynia distachya</name>
    <dbReference type="NCBI Taxonomy" id="15368"/>
    <lineage>
        <taxon>Eukaryota</taxon>
        <taxon>Viridiplantae</taxon>
        <taxon>Streptophyta</taxon>
        <taxon>Embryophyta</taxon>
        <taxon>Tracheophyta</taxon>
        <taxon>Spermatophyta</taxon>
        <taxon>Magnoliopsida</taxon>
        <taxon>Liliopsida</taxon>
        <taxon>Poales</taxon>
        <taxon>Poaceae</taxon>
        <taxon>BOP clade</taxon>
        <taxon>Pooideae</taxon>
        <taxon>Stipodae</taxon>
        <taxon>Brachypodieae</taxon>
        <taxon>Brachypodium</taxon>
    </lineage>
</organism>
<reference evidence="1" key="2">
    <citation type="submission" date="2017-06" db="EMBL/GenBank/DDBJ databases">
        <title>WGS assembly of Brachypodium distachyon.</title>
        <authorList>
            <consortium name="The International Brachypodium Initiative"/>
            <person name="Lucas S."/>
            <person name="Harmon-Smith M."/>
            <person name="Lail K."/>
            <person name="Tice H."/>
            <person name="Grimwood J."/>
            <person name="Bruce D."/>
            <person name="Barry K."/>
            <person name="Shu S."/>
            <person name="Lindquist E."/>
            <person name="Wang M."/>
            <person name="Pitluck S."/>
            <person name="Vogel J.P."/>
            <person name="Garvin D.F."/>
            <person name="Mockler T.C."/>
            <person name="Schmutz J."/>
            <person name="Rokhsar D."/>
            <person name="Bevan M.W."/>
        </authorList>
    </citation>
    <scope>NUCLEOTIDE SEQUENCE</scope>
    <source>
        <strain evidence="1">Bd21</strain>
    </source>
</reference>
<evidence type="ECO:0000313" key="1">
    <source>
        <dbReference type="EMBL" id="PNT77717.1"/>
    </source>
</evidence>
<reference evidence="1 2" key="1">
    <citation type="journal article" date="2010" name="Nature">
        <title>Genome sequencing and analysis of the model grass Brachypodium distachyon.</title>
        <authorList>
            <consortium name="International Brachypodium Initiative"/>
        </authorList>
    </citation>
    <scope>NUCLEOTIDE SEQUENCE [LARGE SCALE GENOMIC DNA]</scope>
    <source>
        <strain evidence="1 2">Bd21</strain>
    </source>
</reference>
<gene>
    <name evidence="1" type="ORF">BRADI_1g67883v3</name>
</gene>